<accession>A0A4R6WGB6</accession>
<dbReference type="PROSITE" id="PS00041">
    <property type="entry name" value="HTH_ARAC_FAMILY_1"/>
    <property type="match status" value="1"/>
</dbReference>
<dbReference type="PANTHER" id="PTHR43280:SF32">
    <property type="entry name" value="TRANSCRIPTIONAL REGULATORY PROTEIN"/>
    <property type="match status" value="1"/>
</dbReference>
<dbReference type="PANTHER" id="PTHR43280">
    <property type="entry name" value="ARAC-FAMILY TRANSCRIPTIONAL REGULATOR"/>
    <property type="match status" value="1"/>
</dbReference>
<keyword evidence="2 5" id="KW-0238">DNA-binding</keyword>
<keyword evidence="1" id="KW-0805">Transcription regulation</keyword>
<evidence type="ECO:0000313" key="6">
    <source>
        <dbReference type="Proteomes" id="UP000295292"/>
    </source>
</evidence>
<dbReference type="InterPro" id="IPR009057">
    <property type="entry name" value="Homeodomain-like_sf"/>
</dbReference>
<dbReference type="Gene3D" id="1.10.10.60">
    <property type="entry name" value="Homeodomain-like"/>
    <property type="match status" value="1"/>
</dbReference>
<evidence type="ECO:0000313" key="5">
    <source>
        <dbReference type="EMBL" id="TDQ77392.1"/>
    </source>
</evidence>
<keyword evidence="3" id="KW-0804">Transcription</keyword>
<keyword evidence="6" id="KW-1185">Reference proteome</keyword>
<comment type="caution">
    <text evidence="5">The sequence shown here is derived from an EMBL/GenBank/DDBJ whole genome shotgun (WGS) entry which is preliminary data.</text>
</comment>
<dbReference type="SUPFAM" id="SSF46689">
    <property type="entry name" value="Homeodomain-like"/>
    <property type="match status" value="1"/>
</dbReference>
<name>A0A4R6WGB6_9SPHI</name>
<evidence type="ECO:0000256" key="3">
    <source>
        <dbReference type="ARBA" id="ARBA00023163"/>
    </source>
</evidence>
<dbReference type="InterPro" id="IPR018060">
    <property type="entry name" value="HTH_AraC"/>
</dbReference>
<dbReference type="EMBL" id="SNYV01000014">
    <property type="protein sequence ID" value="TDQ77392.1"/>
    <property type="molecule type" value="Genomic_DNA"/>
</dbReference>
<dbReference type="RefSeq" id="WP_133585018.1">
    <property type="nucleotide sequence ID" value="NZ_SNYV01000014.1"/>
</dbReference>
<evidence type="ECO:0000256" key="1">
    <source>
        <dbReference type="ARBA" id="ARBA00023015"/>
    </source>
</evidence>
<dbReference type="PROSITE" id="PS01124">
    <property type="entry name" value="HTH_ARAC_FAMILY_2"/>
    <property type="match status" value="1"/>
</dbReference>
<dbReference type="OrthoDB" id="1007667at2"/>
<proteinExistence type="predicted"/>
<dbReference type="GO" id="GO:0043565">
    <property type="term" value="F:sequence-specific DNA binding"/>
    <property type="evidence" value="ECO:0007669"/>
    <property type="project" value="InterPro"/>
</dbReference>
<dbReference type="Pfam" id="PF12833">
    <property type="entry name" value="HTH_18"/>
    <property type="match status" value="1"/>
</dbReference>
<dbReference type="Proteomes" id="UP000295292">
    <property type="component" value="Unassembled WGS sequence"/>
</dbReference>
<sequence>MSSTYLSVVTLDDLQAHLNFNLKTNDYIVFEVNKANYLMQRNLLYRADYFGVLLIKEGFVRYTEGELQYVLKAGDILFTNNSRSFRIDYISDDYVALYMFFSEEVLESVGLSFVSNDVSATLLNESQDIIRNEPDLFARMEFYMLELKRLNTPHLEAPLIDGIMFHFFSLIVHEIVAFLSRTVLVTPKSPREEALSSEFFHLLKQFFRQQHDIQFYADQLFVSRKYLGRVVKKTMLRTPKEIISQMLVLESKLLLRTSKLSIQEIAYALGFTDQASFSKFFKKHTDFSPTFYKSRGVV</sequence>
<reference evidence="5 6" key="1">
    <citation type="submission" date="2019-03" db="EMBL/GenBank/DDBJ databases">
        <title>Genomic Encyclopedia of Archaeal and Bacterial Type Strains, Phase II (KMG-II): from individual species to whole genera.</title>
        <authorList>
            <person name="Goeker M."/>
        </authorList>
    </citation>
    <scope>NUCLEOTIDE SEQUENCE [LARGE SCALE GENOMIC DNA]</scope>
    <source>
        <strain evidence="5 6">DSM 28353</strain>
    </source>
</reference>
<evidence type="ECO:0000259" key="4">
    <source>
        <dbReference type="PROSITE" id="PS01124"/>
    </source>
</evidence>
<dbReference type="SMART" id="SM00342">
    <property type="entry name" value="HTH_ARAC"/>
    <property type="match status" value="1"/>
</dbReference>
<evidence type="ECO:0000256" key="2">
    <source>
        <dbReference type="ARBA" id="ARBA00023125"/>
    </source>
</evidence>
<dbReference type="AlphaFoldDB" id="A0A4R6WGB6"/>
<organism evidence="5 6">
    <name type="scientific">Sphingobacterium yanglingense</name>
    <dbReference type="NCBI Taxonomy" id="1437280"/>
    <lineage>
        <taxon>Bacteria</taxon>
        <taxon>Pseudomonadati</taxon>
        <taxon>Bacteroidota</taxon>
        <taxon>Sphingobacteriia</taxon>
        <taxon>Sphingobacteriales</taxon>
        <taxon>Sphingobacteriaceae</taxon>
        <taxon>Sphingobacterium</taxon>
    </lineage>
</organism>
<feature type="domain" description="HTH araC/xylS-type" evidence="4">
    <location>
        <begin position="197"/>
        <end position="295"/>
    </location>
</feature>
<gene>
    <name evidence="5" type="ORF">CLV99_2798</name>
</gene>
<protein>
    <submittedName>
        <fullName evidence="5">AraC-like DNA-binding protein</fullName>
    </submittedName>
</protein>
<dbReference type="GO" id="GO:0003700">
    <property type="term" value="F:DNA-binding transcription factor activity"/>
    <property type="evidence" value="ECO:0007669"/>
    <property type="project" value="InterPro"/>
</dbReference>
<dbReference type="InterPro" id="IPR018062">
    <property type="entry name" value="HTH_AraC-typ_CS"/>
</dbReference>